<keyword evidence="2" id="KW-1185">Reference proteome</keyword>
<comment type="caution">
    <text evidence="1">The sequence shown here is derived from an EMBL/GenBank/DDBJ whole genome shotgun (WGS) entry which is preliminary data.</text>
</comment>
<dbReference type="InterPro" id="IPR036388">
    <property type="entry name" value="WH-like_DNA-bd_sf"/>
</dbReference>
<dbReference type="RefSeq" id="WP_102330585.1">
    <property type="nucleotide sequence ID" value="NZ_CP058566.2"/>
</dbReference>
<protein>
    <recommendedName>
        <fullName evidence="3">MarR family transcriptional regulator</fullName>
    </recommendedName>
</protein>
<dbReference type="EMBL" id="JQAN02000011">
    <property type="protein sequence ID" value="PPD57573.1"/>
    <property type="molecule type" value="Genomic_DNA"/>
</dbReference>
<dbReference type="Gene3D" id="1.10.10.10">
    <property type="entry name" value="Winged helix-like DNA-binding domain superfamily/Winged helix DNA-binding domain"/>
    <property type="match status" value="1"/>
</dbReference>
<sequence>MRNYRKVQVLEFLYNGGAYSWYVSWEVAIACDLSITNASELLRRYHRQGLLARHRNQAVPKGFWYQITDAGYRRLIYLQGLFELEGTD</sequence>
<organism evidence="1 2">
    <name type="scientific">Dehalogenimonas etheniformans</name>
    <dbReference type="NCBI Taxonomy" id="1536648"/>
    <lineage>
        <taxon>Bacteria</taxon>
        <taxon>Bacillati</taxon>
        <taxon>Chloroflexota</taxon>
        <taxon>Dehalococcoidia</taxon>
        <taxon>Dehalococcoidales</taxon>
        <taxon>Dehalococcoidaceae</taxon>
        <taxon>Dehalogenimonas</taxon>
    </lineage>
</organism>
<evidence type="ECO:0000313" key="1">
    <source>
        <dbReference type="EMBL" id="PPD57573.1"/>
    </source>
</evidence>
<dbReference type="AlphaFoldDB" id="A0A2P5P5K5"/>
<evidence type="ECO:0000313" key="2">
    <source>
        <dbReference type="Proteomes" id="UP000235653"/>
    </source>
</evidence>
<name>A0A2P5P5K5_9CHLR</name>
<dbReference type="SUPFAM" id="SSF46785">
    <property type="entry name" value="Winged helix' DNA-binding domain"/>
    <property type="match status" value="1"/>
</dbReference>
<dbReference type="InterPro" id="IPR036390">
    <property type="entry name" value="WH_DNA-bd_sf"/>
</dbReference>
<evidence type="ECO:0008006" key="3">
    <source>
        <dbReference type="Google" id="ProtNLM"/>
    </source>
</evidence>
<proteinExistence type="predicted"/>
<accession>A0A2P5P5K5</accession>
<gene>
    <name evidence="1" type="ORF">JP09_007435</name>
</gene>
<dbReference type="Proteomes" id="UP000235653">
    <property type="component" value="Unassembled WGS sequence"/>
</dbReference>
<reference evidence="1 2" key="1">
    <citation type="journal article" date="2017" name="ISME J.">
        <title>Grape pomace compost harbors organohalide-respiring Dehalogenimonas species with novel reductive dehalogenase genes.</title>
        <authorList>
            <person name="Yang Y."/>
            <person name="Higgins S.A."/>
            <person name="Yan J."/>
            <person name="Simsir B."/>
            <person name="Chourey K."/>
            <person name="Iyer R."/>
            <person name="Hettich R.L."/>
            <person name="Baldwin B."/>
            <person name="Ogles D.M."/>
            <person name="Loffler F.E."/>
        </authorList>
    </citation>
    <scope>NUCLEOTIDE SEQUENCE [LARGE SCALE GENOMIC DNA]</scope>
    <source>
        <strain evidence="1 2">GP</strain>
    </source>
</reference>